<name>A0ABD1T1A6_9LAMI</name>
<comment type="caution">
    <text evidence="1">The sequence shown here is derived from an EMBL/GenBank/DDBJ whole genome shotgun (WGS) entry which is preliminary data.</text>
</comment>
<proteinExistence type="predicted"/>
<evidence type="ECO:0000313" key="1">
    <source>
        <dbReference type="EMBL" id="KAL2506473.1"/>
    </source>
</evidence>
<dbReference type="EMBL" id="JBFOLK010000006">
    <property type="protein sequence ID" value="KAL2506473.1"/>
    <property type="molecule type" value="Genomic_DNA"/>
</dbReference>
<gene>
    <name evidence="1" type="ORF">Adt_22094</name>
</gene>
<reference evidence="2" key="1">
    <citation type="submission" date="2024-07" db="EMBL/GenBank/DDBJ databases">
        <title>Two chromosome-level genome assemblies of Korean endemic species Abeliophyllum distichum and Forsythia ovata (Oleaceae).</title>
        <authorList>
            <person name="Jang H."/>
        </authorList>
    </citation>
    <scope>NUCLEOTIDE SEQUENCE [LARGE SCALE GENOMIC DNA]</scope>
</reference>
<protein>
    <submittedName>
        <fullName evidence="1">Uncharacterized protein</fullName>
    </submittedName>
</protein>
<organism evidence="1 2">
    <name type="scientific">Abeliophyllum distichum</name>
    <dbReference type="NCBI Taxonomy" id="126358"/>
    <lineage>
        <taxon>Eukaryota</taxon>
        <taxon>Viridiplantae</taxon>
        <taxon>Streptophyta</taxon>
        <taxon>Embryophyta</taxon>
        <taxon>Tracheophyta</taxon>
        <taxon>Spermatophyta</taxon>
        <taxon>Magnoliopsida</taxon>
        <taxon>eudicotyledons</taxon>
        <taxon>Gunneridae</taxon>
        <taxon>Pentapetalae</taxon>
        <taxon>asterids</taxon>
        <taxon>lamiids</taxon>
        <taxon>Lamiales</taxon>
        <taxon>Oleaceae</taxon>
        <taxon>Forsythieae</taxon>
        <taxon>Abeliophyllum</taxon>
    </lineage>
</organism>
<sequence length="132" mass="14433">MTAGGEQLVERIGEVHPKWDLSFLRHPPGETSTFAEPLVSGEAPVVRETLGPGSQCPNDQVCSNWVSIPWRISLVGLNGGYLEDPDSDNEVRNYPQFVLTIPERLLLSLVMILRKEEMVLGGIHPSSLGGSL</sequence>
<dbReference type="AlphaFoldDB" id="A0ABD1T1A6"/>
<evidence type="ECO:0000313" key="2">
    <source>
        <dbReference type="Proteomes" id="UP001604336"/>
    </source>
</evidence>
<keyword evidence="2" id="KW-1185">Reference proteome</keyword>
<dbReference type="Proteomes" id="UP001604336">
    <property type="component" value="Unassembled WGS sequence"/>
</dbReference>
<accession>A0ABD1T1A6</accession>